<keyword evidence="2" id="KW-1185">Reference proteome</keyword>
<dbReference type="Proteomes" id="UP000728032">
    <property type="component" value="Unassembled WGS sequence"/>
</dbReference>
<evidence type="ECO:0000313" key="1">
    <source>
        <dbReference type="EMBL" id="CAD7662915.1"/>
    </source>
</evidence>
<proteinExistence type="predicted"/>
<dbReference type="EMBL" id="OC944767">
    <property type="protein sequence ID" value="CAD7662915.1"/>
    <property type="molecule type" value="Genomic_DNA"/>
</dbReference>
<name>A0A7R9MMA1_9ACAR</name>
<dbReference type="EMBL" id="CAJPVJ010029942">
    <property type="protein sequence ID" value="CAG2180052.1"/>
    <property type="molecule type" value="Genomic_DNA"/>
</dbReference>
<evidence type="ECO:0000313" key="2">
    <source>
        <dbReference type="Proteomes" id="UP000728032"/>
    </source>
</evidence>
<sequence length="189" mass="21735">MNSPGPNYFTPKHMVLILLVINEYRTGSARSSLGYHRQLVLSQHALDFMETAMNRELRLVLIDPLILYDIIGYNDRKVLIKNDLLSDQLLKDLLMNRQYCTAFAIFTDDVTVLKVNLSPALNKLGFNETLIEGPDGSLRHFTKNSSDLPQTLLHAVYTKDNDCIQISVLHKRHEFLWMGQVPDQYFLPD</sequence>
<reference evidence="1" key="1">
    <citation type="submission" date="2020-11" db="EMBL/GenBank/DDBJ databases">
        <authorList>
            <person name="Tran Van P."/>
        </authorList>
    </citation>
    <scope>NUCLEOTIDE SEQUENCE</scope>
</reference>
<accession>A0A7R9MMA1</accession>
<protein>
    <submittedName>
        <fullName evidence="1">Uncharacterized protein</fullName>
    </submittedName>
</protein>
<dbReference type="AlphaFoldDB" id="A0A7R9MMA1"/>
<organism evidence="1">
    <name type="scientific">Oppiella nova</name>
    <dbReference type="NCBI Taxonomy" id="334625"/>
    <lineage>
        <taxon>Eukaryota</taxon>
        <taxon>Metazoa</taxon>
        <taxon>Ecdysozoa</taxon>
        <taxon>Arthropoda</taxon>
        <taxon>Chelicerata</taxon>
        <taxon>Arachnida</taxon>
        <taxon>Acari</taxon>
        <taxon>Acariformes</taxon>
        <taxon>Sarcoptiformes</taxon>
        <taxon>Oribatida</taxon>
        <taxon>Brachypylina</taxon>
        <taxon>Oppioidea</taxon>
        <taxon>Oppiidae</taxon>
        <taxon>Oppiella</taxon>
    </lineage>
</organism>
<feature type="non-terminal residue" evidence="1">
    <location>
        <position position="189"/>
    </location>
</feature>
<gene>
    <name evidence="1" type="ORF">ONB1V03_LOCUS19475</name>
</gene>